<reference evidence="4 5" key="1">
    <citation type="submission" date="2019-03" db="EMBL/GenBank/DDBJ databases">
        <title>Genomic Encyclopedia of Archaeal and Bacterial Type Strains, Phase II (KMG-II): from individual species to whole genera.</title>
        <authorList>
            <person name="Goeker M."/>
        </authorList>
    </citation>
    <scope>NUCLEOTIDE SEQUENCE [LARGE SCALE GENOMIC DNA]</scope>
    <source>
        <strain evidence="4 5">RL-C</strain>
    </source>
</reference>
<accession>A0A4R2EEK9</accession>
<dbReference type="EMBL" id="SLWB01000011">
    <property type="protein sequence ID" value="TCN65372.1"/>
    <property type="molecule type" value="Genomic_DNA"/>
</dbReference>
<dbReference type="OrthoDB" id="1120137at2"/>
<keyword evidence="5" id="KW-1185">Reference proteome</keyword>
<dbReference type="SUPFAM" id="SSF110997">
    <property type="entry name" value="Sporulation related repeat"/>
    <property type="match status" value="1"/>
</dbReference>
<evidence type="ECO:0000313" key="4">
    <source>
        <dbReference type="EMBL" id="TCN65372.1"/>
    </source>
</evidence>
<protein>
    <submittedName>
        <fullName evidence="4">Sporulation related protein</fullName>
    </submittedName>
</protein>
<evidence type="ECO:0000256" key="2">
    <source>
        <dbReference type="SAM" id="Phobius"/>
    </source>
</evidence>
<dbReference type="AlphaFoldDB" id="A0A4R2EEK9"/>
<feature type="transmembrane region" description="Helical" evidence="2">
    <location>
        <begin position="231"/>
        <end position="249"/>
    </location>
</feature>
<proteinExistence type="predicted"/>
<dbReference type="InterPro" id="IPR007730">
    <property type="entry name" value="SPOR-like_dom"/>
</dbReference>
<dbReference type="RefSeq" id="WP_131839753.1">
    <property type="nucleotide sequence ID" value="NZ_SLWB01000011.1"/>
</dbReference>
<name>A0A4R2EEK9_9BACT</name>
<keyword evidence="2" id="KW-0812">Transmembrane</keyword>
<keyword evidence="2" id="KW-1133">Transmembrane helix</keyword>
<evidence type="ECO:0000259" key="3">
    <source>
        <dbReference type="PROSITE" id="PS51724"/>
    </source>
</evidence>
<organism evidence="4 5">
    <name type="scientific">Acetobacteroides hydrogenigenes</name>
    <dbReference type="NCBI Taxonomy" id="979970"/>
    <lineage>
        <taxon>Bacteria</taxon>
        <taxon>Pseudomonadati</taxon>
        <taxon>Bacteroidota</taxon>
        <taxon>Bacteroidia</taxon>
        <taxon>Bacteroidales</taxon>
        <taxon>Rikenellaceae</taxon>
        <taxon>Acetobacteroides</taxon>
    </lineage>
</organism>
<evidence type="ECO:0000313" key="5">
    <source>
        <dbReference type="Proteomes" id="UP000294830"/>
    </source>
</evidence>
<keyword evidence="2" id="KW-0472">Membrane</keyword>
<feature type="compositionally biased region" description="Basic and acidic residues" evidence="1">
    <location>
        <begin position="310"/>
        <end position="327"/>
    </location>
</feature>
<dbReference type="GO" id="GO:0042834">
    <property type="term" value="F:peptidoglycan binding"/>
    <property type="evidence" value="ECO:0007669"/>
    <property type="project" value="InterPro"/>
</dbReference>
<dbReference type="InterPro" id="IPR036680">
    <property type="entry name" value="SPOR-like_sf"/>
</dbReference>
<dbReference type="PROSITE" id="PS51724">
    <property type="entry name" value="SPOR"/>
    <property type="match status" value="1"/>
</dbReference>
<feature type="domain" description="SPOR" evidence="3">
    <location>
        <begin position="350"/>
        <end position="424"/>
    </location>
</feature>
<comment type="caution">
    <text evidence="4">The sequence shown here is derived from an EMBL/GenBank/DDBJ whole genome shotgun (WGS) entry which is preliminary data.</text>
</comment>
<feature type="region of interest" description="Disordered" evidence="1">
    <location>
        <begin position="307"/>
        <end position="327"/>
    </location>
</feature>
<evidence type="ECO:0000256" key="1">
    <source>
        <dbReference type="SAM" id="MobiDB-lite"/>
    </source>
</evidence>
<gene>
    <name evidence="4" type="ORF">CLV25_11151</name>
</gene>
<feature type="compositionally biased region" description="Basic and acidic residues" evidence="1">
    <location>
        <begin position="176"/>
        <end position="194"/>
    </location>
</feature>
<dbReference type="Pfam" id="PF05036">
    <property type="entry name" value="SPOR"/>
    <property type="match status" value="1"/>
</dbReference>
<dbReference type="Gene3D" id="3.30.70.1070">
    <property type="entry name" value="Sporulation related repeat"/>
    <property type="match status" value="1"/>
</dbReference>
<sequence>MVGTVIKSLVSQGKRVIIPDFGAFLIKDSTLSNILTKDNVTFSPFLKYNDGFLENELAHVCGLHKDDARLKVASFVDAVKNSISNVDKKVYEVEGLGYFYKDRQGNAAFSIDRPYEESRDLEENELATTMVNNSTVKEEELVGKPVDVFTESIPNVMFSSSKVDMDNPLADKDQQHIVDKTEENNENTDVKSEDKEDDVSVGVLNNKGEILKREEEIHRSNSTPRKISKSLLVGFILLLGALFVLNVFWTDIFGTKADISKPKIVLDPIDSEQKEVEEKKLEAEEVAQDAIDNEVVATVENTVKNTASLSKREGERDANVKEETKENERLNVNKKALVTEAKKPVKQESSIDSKSFVVVLGSFETNENAEKHVAHLAKKKIKGRVVHRSKVYSVVTSSFKTYEEAQKEKDRIKVLGVDGWISSK</sequence>
<feature type="region of interest" description="Disordered" evidence="1">
    <location>
        <begin position="176"/>
        <end position="198"/>
    </location>
</feature>
<dbReference type="Proteomes" id="UP000294830">
    <property type="component" value="Unassembled WGS sequence"/>
</dbReference>